<dbReference type="GO" id="GO:0000287">
    <property type="term" value="F:magnesium ion binding"/>
    <property type="evidence" value="ECO:0007669"/>
    <property type="project" value="InterPro"/>
</dbReference>
<dbReference type="OrthoDB" id="6764942at2759"/>
<feature type="compositionally biased region" description="Polar residues" evidence="16">
    <location>
        <begin position="769"/>
        <end position="801"/>
    </location>
</feature>
<evidence type="ECO:0000256" key="11">
    <source>
        <dbReference type="ARBA" id="ARBA00047899"/>
    </source>
</evidence>
<feature type="active site" description="Proton acceptor" evidence="13">
    <location>
        <position position="161"/>
    </location>
</feature>
<dbReference type="FunFam" id="1.10.510.10:FF:000157">
    <property type="entry name" value="Ribosomal protein S6 kinase"/>
    <property type="match status" value="1"/>
</dbReference>
<feature type="domain" description="Protein kinase" evidence="17">
    <location>
        <begin position="33"/>
        <end position="300"/>
    </location>
</feature>
<accession>A0A7M7PTK4</accession>
<feature type="binding site" evidence="14">
    <location>
        <begin position="39"/>
        <end position="47"/>
    </location>
    <ligand>
        <name>ATP</name>
        <dbReference type="ChEBI" id="CHEBI:30616"/>
    </ligand>
</feature>
<proteinExistence type="inferred from homology"/>
<dbReference type="GO" id="GO:0004674">
    <property type="term" value="F:protein serine/threonine kinase activity"/>
    <property type="evidence" value="ECO:0000318"/>
    <property type="project" value="GO_Central"/>
</dbReference>
<dbReference type="PROSITE" id="PS00107">
    <property type="entry name" value="PROTEIN_KINASE_ATP"/>
    <property type="match status" value="2"/>
</dbReference>
<dbReference type="CDD" id="cd05583">
    <property type="entry name" value="STKc_MSK_N"/>
    <property type="match status" value="1"/>
</dbReference>
<dbReference type="GO" id="GO:0005737">
    <property type="term" value="C:cytoplasm"/>
    <property type="evidence" value="ECO:0000318"/>
    <property type="project" value="GO_Central"/>
</dbReference>
<evidence type="ECO:0000256" key="12">
    <source>
        <dbReference type="ARBA" id="ARBA00048679"/>
    </source>
</evidence>
<evidence type="ECO:0000256" key="1">
    <source>
        <dbReference type="ARBA" id="ARBA00001946"/>
    </source>
</evidence>
<evidence type="ECO:0000256" key="7">
    <source>
        <dbReference type="ARBA" id="ARBA00022737"/>
    </source>
</evidence>
<feature type="binding site" evidence="14">
    <location>
        <begin position="415"/>
        <end position="423"/>
    </location>
    <ligand>
        <name>ATP</name>
        <dbReference type="ChEBI" id="CHEBI:30616"/>
    </ligand>
</feature>
<dbReference type="EnsemblMetazoa" id="XM_030998408">
    <property type="protein sequence ID" value="XP_030854268"/>
    <property type="gene ID" value="LOC581399"/>
</dbReference>
<keyword evidence="4" id="KW-0723">Serine/threonine-protein kinase</keyword>
<keyword evidence="8 14" id="KW-0547">Nucleotide-binding</keyword>
<evidence type="ECO:0000256" key="2">
    <source>
        <dbReference type="ARBA" id="ARBA00009804"/>
    </source>
</evidence>
<dbReference type="GO" id="GO:0038202">
    <property type="term" value="P:TORC1 signaling"/>
    <property type="evidence" value="ECO:0000318"/>
    <property type="project" value="GO_Central"/>
</dbReference>
<evidence type="ECO:0000256" key="4">
    <source>
        <dbReference type="ARBA" id="ARBA00022527"/>
    </source>
</evidence>
<dbReference type="GO" id="GO:0005524">
    <property type="term" value="F:ATP binding"/>
    <property type="evidence" value="ECO:0007669"/>
    <property type="project" value="UniProtKB-UniRule"/>
</dbReference>
<dbReference type="Pfam" id="PF00069">
    <property type="entry name" value="Pkinase"/>
    <property type="match status" value="2"/>
</dbReference>
<comment type="cofactor">
    <cofactor evidence="1">
        <name>Mg(2+)</name>
        <dbReference type="ChEBI" id="CHEBI:18420"/>
    </cofactor>
</comment>
<reference evidence="20" key="1">
    <citation type="submission" date="2015-02" db="EMBL/GenBank/DDBJ databases">
        <title>Genome sequencing for Strongylocentrotus purpuratus.</title>
        <authorList>
            <person name="Murali S."/>
            <person name="Liu Y."/>
            <person name="Vee V."/>
            <person name="English A."/>
            <person name="Wang M."/>
            <person name="Skinner E."/>
            <person name="Han Y."/>
            <person name="Muzny D.M."/>
            <person name="Worley K.C."/>
            <person name="Gibbs R.A."/>
        </authorList>
    </citation>
    <scope>NUCLEOTIDE SEQUENCE</scope>
</reference>
<dbReference type="SMART" id="SM00220">
    <property type="entry name" value="S_TKc"/>
    <property type="match status" value="2"/>
</dbReference>
<dbReference type="Gene3D" id="1.10.510.10">
    <property type="entry name" value="Transferase(Phosphotransferase) domain 1"/>
    <property type="match status" value="2"/>
</dbReference>
<feature type="binding site" evidence="14 15">
    <location>
        <position position="438"/>
    </location>
    <ligand>
        <name>ATP</name>
        <dbReference type="ChEBI" id="CHEBI:30616"/>
    </ligand>
</feature>
<dbReference type="PROSITE" id="PS00108">
    <property type="entry name" value="PROTEIN_KINASE_ST"/>
    <property type="match status" value="2"/>
</dbReference>
<evidence type="ECO:0000259" key="17">
    <source>
        <dbReference type="PROSITE" id="PS50011"/>
    </source>
</evidence>
<dbReference type="RefSeq" id="XP_030854268.1">
    <property type="nucleotide sequence ID" value="XM_030998408.1"/>
</dbReference>
<evidence type="ECO:0000256" key="8">
    <source>
        <dbReference type="ARBA" id="ARBA00022741"/>
    </source>
</evidence>
<evidence type="ECO:0000256" key="9">
    <source>
        <dbReference type="ARBA" id="ARBA00022777"/>
    </source>
</evidence>
<evidence type="ECO:0000256" key="14">
    <source>
        <dbReference type="PIRSR" id="PIRSR000606-51"/>
    </source>
</evidence>
<dbReference type="Proteomes" id="UP000007110">
    <property type="component" value="Unassembled WGS sequence"/>
</dbReference>
<dbReference type="SMART" id="SM00133">
    <property type="entry name" value="S_TK_X"/>
    <property type="match status" value="1"/>
</dbReference>
<evidence type="ECO:0000256" key="3">
    <source>
        <dbReference type="ARBA" id="ARBA00012513"/>
    </source>
</evidence>
<feature type="region of interest" description="Disordered" evidence="16">
    <location>
        <begin position="908"/>
        <end position="942"/>
    </location>
</feature>
<evidence type="ECO:0000313" key="20">
    <source>
        <dbReference type="Proteomes" id="UP000007110"/>
    </source>
</evidence>
<dbReference type="KEGG" id="spu:581399"/>
<dbReference type="InterPro" id="IPR011009">
    <property type="entry name" value="Kinase-like_dom_sf"/>
</dbReference>
<keyword evidence="6" id="KW-0808">Transferase</keyword>
<dbReference type="InterPro" id="IPR017892">
    <property type="entry name" value="Pkinase_C"/>
</dbReference>
<protein>
    <recommendedName>
        <fullName evidence="3">non-specific serine/threonine protein kinase</fullName>
        <ecNumber evidence="3">2.7.11.1</ecNumber>
    </recommendedName>
</protein>
<evidence type="ECO:0000256" key="16">
    <source>
        <dbReference type="SAM" id="MobiDB-lite"/>
    </source>
</evidence>
<name>A0A7M7PTK4_STRPU</name>
<dbReference type="PROSITE" id="PS50011">
    <property type="entry name" value="PROTEIN_KINASE_DOM"/>
    <property type="match status" value="2"/>
</dbReference>
<dbReference type="OMA" id="DVFTDQY"/>
<evidence type="ECO:0000256" key="13">
    <source>
        <dbReference type="PIRSR" id="PIRSR000606-50"/>
    </source>
</evidence>
<keyword evidence="9" id="KW-0418">Kinase</keyword>
<dbReference type="SUPFAM" id="SSF56112">
    <property type="entry name" value="Protein kinase-like (PK-like)"/>
    <property type="match status" value="2"/>
</dbReference>
<feature type="region of interest" description="Disordered" evidence="16">
    <location>
        <begin position="723"/>
        <end position="802"/>
    </location>
</feature>
<dbReference type="InterPro" id="IPR016239">
    <property type="entry name" value="Ribosomal_S6_kinase_II"/>
</dbReference>
<dbReference type="CDD" id="cd14092">
    <property type="entry name" value="STKc_MSK_C"/>
    <property type="match status" value="1"/>
</dbReference>
<dbReference type="InterPro" id="IPR017441">
    <property type="entry name" value="Protein_kinase_ATP_BS"/>
</dbReference>
<dbReference type="InterPro" id="IPR008271">
    <property type="entry name" value="Ser/Thr_kinase_AS"/>
</dbReference>
<dbReference type="FunCoup" id="A0A7M7PTK4">
    <property type="interactions" value="856"/>
</dbReference>
<evidence type="ECO:0000313" key="19">
    <source>
        <dbReference type="EnsemblMetazoa" id="XP_030854268"/>
    </source>
</evidence>
<comment type="similarity">
    <text evidence="2">Belongs to the protein kinase superfamily. AGC Ser/Thr protein kinase family. S6 kinase subfamily.</text>
</comment>
<feature type="active site" description="Proton acceptor" evidence="13">
    <location>
        <position position="525"/>
    </location>
</feature>
<evidence type="ECO:0000256" key="5">
    <source>
        <dbReference type="ARBA" id="ARBA00022553"/>
    </source>
</evidence>
<evidence type="ECO:0000256" key="10">
    <source>
        <dbReference type="ARBA" id="ARBA00022840"/>
    </source>
</evidence>
<dbReference type="FunFam" id="1.10.510.10:FF:000109">
    <property type="entry name" value="Ribosomal protein S6 kinase"/>
    <property type="match status" value="1"/>
</dbReference>
<evidence type="ECO:0000256" key="15">
    <source>
        <dbReference type="PROSITE-ProRule" id="PRU10141"/>
    </source>
</evidence>
<keyword evidence="20" id="KW-1185">Reference proteome</keyword>
<dbReference type="CTD" id="9252"/>
<evidence type="ECO:0000259" key="18">
    <source>
        <dbReference type="PROSITE" id="PS51285"/>
    </source>
</evidence>
<feature type="binding site" evidence="14 15">
    <location>
        <position position="65"/>
    </location>
    <ligand>
        <name>ATP</name>
        <dbReference type="ChEBI" id="CHEBI:30616"/>
    </ligand>
</feature>
<sequence>MAQAYVEDTLMVRHELKHANLTGHAEKVGRENFELLKVLGTGAYGKVFLVRKVGNHNQGKLYAMKVLKKATIVQKAKTAEHTMTERQVLEAVRSCPFLVTLHYAFQTDSKLNLILDYVNGGELFTHLYQREHFRESEVRIYIAEIIIALDCLHQLGIIYRDIKLENILLDKDGHVVLTDFGLSKEFLTNTEDRAYSFCGTIEYMAPEVVRGGSDGHNKAVDWWSLGVLTYELLTGASPFTVEGERNSQSQISQRILTSHPPMPNTFSKEVKDFINKLLVKDPTKRLGCNGVKDIKSHSFFKGLNWDDVAAKRVSPPFRPHINGELDTSNFAEEFTSLVPADSPADIPKTADARVFRGYSFIAPSILYSDNAITQDMLTQPSEHNRPSLASILSIHELKDSPFNKYYELDMKSAPIGDGSFSICRRCTHRKTEKEYAVKIVSRRVACTQEITTLQLCQKHPNIVHLKEEFKDKLHTYIIMELCKGGELLGRIRKKKHFDELEASMIMRKLVSAVDYMHSRGIVHRDLKPENILFTDDSDDAELKIIDFGFARITNSNQPLKTPCFSLHFAAPEVLKRAYEQDGEYDASCDVWSLGVILYTMLSGRVPFQDPSISKSNSASDIMKRIKHGNFSFDGEEWNSVSTPAKDLIKGLLTVDPSRRLTTDDLLQNEWIQGQQLSTSTPLMTPDILNSCASIQKRVKATMRAFHTAQREGFLLTDVSNAPLAKRRKKKKDSSTETRSSSSESTHSQSSSSQESTTPTPTANPVLTIPVTTVSCAPRTTTATGAPSIPSVQPLPSLSKQTGARLDQYESLESLGFSPILPFSAGGSQELPPLLARQDSGYVGQMPSYTQVTPVPKTNVGPHGVTYAPILDPSMYPCGLQQPILDFSSSIPEYLSVQYASTEQPSIPMTVPRTLHQPHPHPLPLPHQHLSHLPTISEDPSTT</sequence>
<dbReference type="AlphaFoldDB" id="A0A7M7PTK4"/>
<evidence type="ECO:0000256" key="6">
    <source>
        <dbReference type="ARBA" id="ARBA00022679"/>
    </source>
</evidence>
<keyword evidence="7" id="KW-0677">Repeat</keyword>
<dbReference type="Gene3D" id="3.30.200.20">
    <property type="entry name" value="Phosphorylase Kinase, domain 1"/>
    <property type="match status" value="2"/>
</dbReference>
<dbReference type="GO" id="GO:0006355">
    <property type="term" value="P:regulation of DNA-templated transcription"/>
    <property type="evidence" value="ECO:0000318"/>
    <property type="project" value="GO_Central"/>
</dbReference>
<feature type="compositionally biased region" description="Low complexity" evidence="16">
    <location>
        <begin position="736"/>
        <end position="760"/>
    </location>
</feature>
<comment type="catalytic activity">
    <reaction evidence="11">
        <text>L-threonyl-[protein] + ATP = O-phospho-L-threonyl-[protein] + ADP + H(+)</text>
        <dbReference type="Rhea" id="RHEA:46608"/>
        <dbReference type="Rhea" id="RHEA-COMP:11060"/>
        <dbReference type="Rhea" id="RHEA-COMP:11605"/>
        <dbReference type="ChEBI" id="CHEBI:15378"/>
        <dbReference type="ChEBI" id="CHEBI:30013"/>
        <dbReference type="ChEBI" id="CHEBI:30616"/>
        <dbReference type="ChEBI" id="CHEBI:61977"/>
        <dbReference type="ChEBI" id="CHEBI:456216"/>
        <dbReference type="EC" id="2.7.11.1"/>
    </reaction>
</comment>
<feature type="domain" description="AGC-kinase C-terminal" evidence="18">
    <location>
        <begin position="301"/>
        <end position="370"/>
    </location>
</feature>
<dbReference type="PANTHER" id="PTHR24351">
    <property type="entry name" value="RIBOSOMAL PROTEIN S6 KINASE"/>
    <property type="match status" value="1"/>
</dbReference>
<dbReference type="InParanoid" id="A0A7M7PTK4"/>
<dbReference type="GeneID" id="581399"/>
<dbReference type="EC" id="2.7.11.1" evidence="3"/>
<comment type="catalytic activity">
    <reaction evidence="12">
        <text>L-seryl-[protein] + ATP = O-phospho-L-seryl-[protein] + ADP + H(+)</text>
        <dbReference type="Rhea" id="RHEA:17989"/>
        <dbReference type="Rhea" id="RHEA-COMP:9863"/>
        <dbReference type="Rhea" id="RHEA-COMP:11604"/>
        <dbReference type="ChEBI" id="CHEBI:15378"/>
        <dbReference type="ChEBI" id="CHEBI:29999"/>
        <dbReference type="ChEBI" id="CHEBI:30616"/>
        <dbReference type="ChEBI" id="CHEBI:83421"/>
        <dbReference type="ChEBI" id="CHEBI:456216"/>
        <dbReference type="EC" id="2.7.11.1"/>
    </reaction>
</comment>
<dbReference type="InterPro" id="IPR000961">
    <property type="entry name" value="AGC-kinase_C"/>
</dbReference>
<reference evidence="19" key="2">
    <citation type="submission" date="2021-01" db="UniProtKB">
        <authorList>
            <consortium name="EnsemblMetazoa"/>
        </authorList>
    </citation>
    <scope>IDENTIFICATION</scope>
</reference>
<dbReference type="PIRSF" id="PIRSF000606">
    <property type="entry name" value="Ribsml_S6_kin_2"/>
    <property type="match status" value="1"/>
</dbReference>
<dbReference type="Pfam" id="PF00433">
    <property type="entry name" value="Pkinase_C"/>
    <property type="match status" value="1"/>
</dbReference>
<dbReference type="InterPro" id="IPR000719">
    <property type="entry name" value="Prot_kinase_dom"/>
</dbReference>
<keyword evidence="5" id="KW-0597">Phosphoprotein</keyword>
<dbReference type="FunFam" id="3.30.200.20:FF:000686">
    <property type="entry name" value="Ribosomal protein S6 kinase"/>
    <property type="match status" value="1"/>
</dbReference>
<dbReference type="GO" id="GO:0005654">
    <property type="term" value="C:nucleoplasm"/>
    <property type="evidence" value="ECO:0000318"/>
    <property type="project" value="GO_Central"/>
</dbReference>
<organism evidence="19 20">
    <name type="scientific">Strongylocentrotus purpuratus</name>
    <name type="common">Purple sea urchin</name>
    <dbReference type="NCBI Taxonomy" id="7668"/>
    <lineage>
        <taxon>Eukaryota</taxon>
        <taxon>Metazoa</taxon>
        <taxon>Echinodermata</taxon>
        <taxon>Eleutherozoa</taxon>
        <taxon>Echinozoa</taxon>
        <taxon>Echinoidea</taxon>
        <taxon>Euechinoidea</taxon>
        <taxon>Echinacea</taxon>
        <taxon>Camarodonta</taxon>
        <taxon>Echinidea</taxon>
        <taxon>Strongylocentrotidae</taxon>
        <taxon>Strongylocentrotus</taxon>
    </lineage>
</organism>
<feature type="domain" description="Protein kinase" evidence="17">
    <location>
        <begin position="409"/>
        <end position="671"/>
    </location>
</feature>
<dbReference type="PROSITE" id="PS51285">
    <property type="entry name" value="AGC_KINASE_CTER"/>
    <property type="match status" value="1"/>
</dbReference>
<keyword evidence="10 14" id="KW-0067">ATP-binding</keyword>